<evidence type="ECO:0000313" key="2">
    <source>
        <dbReference type="EMBL" id="OJA19093.1"/>
    </source>
</evidence>
<protein>
    <submittedName>
        <fullName evidence="2">Uncharacterized protein</fullName>
    </submittedName>
</protein>
<dbReference type="Proteomes" id="UP000183567">
    <property type="component" value="Unassembled WGS sequence"/>
</dbReference>
<dbReference type="AlphaFoldDB" id="A0A1J8QDR3"/>
<feature type="region of interest" description="Disordered" evidence="1">
    <location>
        <begin position="61"/>
        <end position="94"/>
    </location>
</feature>
<evidence type="ECO:0000313" key="3">
    <source>
        <dbReference type="Proteomes" id="UP000183567"/>
    </source>
</evidence>
<reference evidence="2 3" key="1">
    <citation type="submission" date="2016-03" db="EMBL/GenBank/DDBJ databases">
        <title>Comparative genomics of the ectomycorrhizal sister species Rhizopogon vinicolor and Rhizopogon vesiculosus (Basidiomycota: Boletales) reveals a divergence of the mating type B locus.</title>
        <authorList>
            <person name="Mujic A.B."/>
            <person name="Kuo A."/>
            <person name="Tritt A."/>
            <person name="Lipzen A."/>
            <person name="Chen C."/>
            <person name="Johnson J."/>
            <person name="Sharma A."/>
            <person name="Barry K."/>
            <person name="Grigoriev I.V."/>
            <person name="Spatafora J.W."/>
        </authorList>
    </citation>
    <scope>NUCLEOTIDE SEQUENCE [LARGE SCALE GENOMIC DNA]</scope>
    <source>
        <strain evidence="2 3">AM-OR11-056</strain>
    </source>
</reference>
<sequence length="143" mass="15227">MPSPSRSISCRPMPSPSLTLSPYSTTQPVASQYMCEHERRDVTPMWHITHSVQPVMASAGAGANTAGCTARRRRMSTDGVSKLPSSTVSYSSYGGDSFTVSTGPTSALSSSPCSYKDTDNDDQPGAFLSEYTVCIFATQLLGK</sequence>
<comment type="caution">
    <text evidence="2">The sequence shown here is derived from an EMBL/GenBank/DDBJ whole genome shotgun (WGS) entry which is preliminary data.</text>
</comment>
<organism evidence="2 3">
    <name type="scientific">Rhizopogon vesiculosus</name>
    <dbReference type="NCBI Taxonomy" id="180088"/>
    <lineage>
        <taxon>Eukaryota</taxon>
        <taxon>Fungi</taxon>
        <taxon>Dikarya</taxon>
        <taxon>Basidiomycota</taxon>
        <taxon>Agaricomycotina</taxon>
        <taxon>Agaricomycetes</taxon>
        <taxon>Agaricomycetidae</taxon>
        <taxon>Boletales</taxon>
        <taxon>Suillineae</taxon>
        <taxon>Rhizopogonaceae</taxon>
        <taxon>Rhizopogon</taxon>
    </lineage>
</organism>
<gene>
    <name evidence="2" type="ORF">AZE42_13124</name>
</gene>
<feature type="compositionally biased region" description="Polar residues" evidence="1">
    <location>
        <begin position="83"/>
        <end position="94"/>
    </location>
</feature>
<evidence type="ECO:0000256" key="1">
    <source>
        <dbReference type="SAM" id="MobiDB-lite"/>
    </source>
</evidence>
<proteinExistence type="predicted"/>
<dbReference type="OrthoDB" id="2755811at2759"/>
<accession>A0A1J8QDR3</accession>
<name>A0A1J8QDR3_9AGAM</name>
<keyword evidence="3" id="KW-1185">Reference proteome</keyword>
<dbReference type="EMBL" id="LVVM01001182">
    <property type="protein sequence ID" value="OJA19093.1"/>
    <property type="molecule type" value="Genomic_DNA"/>
</dbReference>
<feature type="region of interest" description="Disordered" evidence="1">
    <location>
        <begin position="1"/>
        <end position="24"/>
    </location>
</feature>